<dbReference type="Proteomes" id="UP000092598">
    <property type="component" value="Chromosome"/>
</dbReference>
<dbReference type="InterPro" id="IPR057798">
    <property type="entry name" value="PH_YqeB"/>
</dbReference>
<dbReference type="Pfam" id="PF23494">
    <property type="entry name" value="bPH_10"/>
    <property type="match status" value="1"/>
</dbReference>
<proteinExistence type="predicted"/>
<dbReference type="OrthoDB" id="5145029at2"/>
<dbReference type="EMBL" id="CP016438">
    <property type="protein sequence ID" value="ANS62454.1"/>
    <property type="molecule type" value="Genomic_DNA"/>
</dbReference>
<organism evidence="2 3">
    <name type="scientific">Streptomyces lincolnensis</name>
    <dbReference type="NCBI Taxonomy" id="1915"/>
    <lineage>
        <taxon>Bacteria</taxon>
        <taxon>Bacillati</taxon>
        <taxon>Actinomycetota</taxon>
        <taxon>Actinomycetes</taxon>
        <taxon>Kitasatosporales</taxon>
        <taxon>Streptomycetaceae</taxon>
        <taxon>Streptomyces</taxon>
    </lineage>
</organism>
<reference evidence="2 3" key="1">
    <citation type="submission" date="2016-07" db="EMBL/GenBank/DDBJ databases">
        <title>Enhancement of antibiotic productionsby engineered nitrateutilization in actinobacteria.</title>
        <authorList>
            <person name="Meng S.C."/>
        </authorList>
    </citation>
    <scope>NUCLEOTIDE SEQUENCE [LARGE SCALE GENOMIC DNA]</scope>
    <source>
        <strain evidence="2 3">NRRL 2936</strain>
    </source>
</reference>
<gene>
    <name evidence="2" type="ORF">SLINC_0230</name>
</gene>
<evidence type="ECO:0000313" key="2">
    <source>
        <dbReference type="EMBL" id="ANS62454.1"/>
    </source>
</evidence>
<protein>
    <recommendedName>
        <fullName evidence="1">YqeB PH domain-containing protein</fullName>
    </recommendedName>
</protein>
<sequence>MNFRKHPASPTADATVVADSPLAIILVCTVGGTVLGGVGELVWEWMTTQSWGPRIGPTKLLSVLPSPWPTIVVAAVGAVAGLLLGLIAVHESVSVTVSATRVVLTVQDEQREFASHEIGQVLVARKQLILLDQNGQELTRQDCDLNPRRLVTAFTRHGYSCAESTPE</sequence>
<accession>A0A1B1M1X6</accession>
<evidence type="ECO:0000313" key="3">
    <source>
        <dbReference type="Proteomes" id="UP000092598"/>
    </source>
</evidence>
<dbReference type="RefSeq" id="WP_067425600.1">
    <property type="nucleotide sequence ID" value="NZ_CP016438.1"/>
</dbReference>
<name>A0A1B1M1X6_STRLN</name>
<dbReference type="AlphaFoldDB" id="A0A1B1M1X6"/>
<dbReference type="KEGG" id="sls:SLINC_0230"/>
<keyword evidence="3" id="KW-1185">Reference proteome</keyword>
<feature type="domain" description="YqeB PH" evidence="1">
    <location>
        <begin position="22"/>
        <end position="160"/>
    </location>
</feature>
<dbReference type="STRING" id="1915.SLINC_0230"/>
<evidence type="ECO:0000259" key="1">
    <source>
        <dbReference type="Pfam" id="PF23494"/>
    </source>
</evidence>